<dbReference type="Gene3D" id="3.40.50.1000">
    <property type="entry name" value="HAD superfamily/HAD-like"/>
    <property type="match status" value="1"/>
</dbReference>
<evidence type="ECO:0000313" key="4">
    <source>
        <dbReference type="Proteomes" id="UP000295788"/>
    </source>
</evidence>
<dbReference type="SFLD" id="SFLDG01129">
    <property type="entry name" value="C1.5:_HAD__Beta-PGM__Phosphata"/>
    <property type="match status" value="1"/>
</dbReference>
<name>A0A4R3KER4_9BACI</name>
<dbReference type="GO" id="GO:0008967">
    <property type="term" value="F:phosphoglycolate phosphatase activity"/>
    <property type="evidence" value="ECO:0007669"/>
    <property type="project" value="TreeGrafter"/>
</dbReference>
<keyword evidence="2" id="KW-0460">Magnesium</keyword>
<protein>
    <submittedName>
        <fullName evidence="3">HAD superfamily hydrolase (TIGR01549 family)</fullName>
    </submittedName>
</protein>
<dbReference type="InterPro" id="IPR041492">
    <property type="entry name" value="HAD_2"/>
</dbReference>
<dbReference type="NCBIfam" id="TIGR01549">
    <property type="entry name" value="HAD-SF-IA-v1"/>
    <property type="match status" value="1"/>
</dbReference>
<dbReference type="PANTHER" id="PTHR43434:SF1">
    <property type="entry name" value="PHOSPHOGLYCOLATE PHOSPHATASE"/>
    <property type="match status" value="1"/>
</dbReference>
<dbReference type="OrthoDB" id="9792518at2"/>
<evidence type="ECO:0000256" key="2">
    <source>
        <dbReference type="ARBA" id="ARBA00022842"/>
    </source>
</evidence>
<dbReference type="Proteomes" id="UP000295788">
    <property type="component" value="Unassembled WGS sequence"/>
</dbReference>
<keyword evidence="4" id="KW-1185">Reference proteome</keyword>
<dbReference type="PRINTS" id="PR00413">
    <property type="entry name" value="HADHALOGNASE"/>
</dbReference>
<proteinExistence type="predicted"/>
<dbReference type="InterPro" id="IPR036412">
    <property type="entry name" value="HAD-like_sf"/>
</dbReference>
<reference evidence="3 4" key="1">
    <citation type="submission" date="2019-03" db="EMBL/GenBank/DDBJ databases">
        <title>Genomic Encyclopedia of Type Strains, Phase IV (KMG-IV): sequencing the most valuable type-strain genomes for metagenomic binning, comparative biology and taxonomic classification.</title>
        <authorList>
            <person name="Goeker M."/>
        </authorList>
    </citation>
    <scope>NUCLEOTIDE SEQUENCE [LARGE SCALE GENOMIC DNA]</scope>
    <source>
        <strain evidence="3 4">DSM 23802</strain>
    </source>
</reference>
<comment type="caution">
    <text evidence="3">The sequence shown here is derived from an EMBL/GenBank/DDBJ whole genome shotgun (WGS) entry which is preliminary data.</text>
</comment>
<dbReference type="SUPFAM" id="SSF56784">
    <property type="entry name" value="HAD-like"/>
    <property type="match status" value="1"/>
</dbReference>
<dbReference type="GO" id="GO:0005829">
    <property type="term" value="C:cytosol"/>
    <property type="evidence" value="ECO:0007669"/>
    <property type="project" value="TreeGrafter"/>
</dbReference>
<dbReference type="SFLD" id="SFLDS00003">
    <property type="entry name" value="Haloacid_Dehalogenase"/>
    <property type="match status" value="1"/>
</dbReference>
<dbReference type="Pfam" id="PF13419">
    <property type="entry name" value="HAD_2"/>
    <property type="match status" value="1"/>
</dbReference>
<evidence type="ECO:0000313" key="3">
    <source>
        <dbReference type="EMBL" id="TCS81585.1"/>
    </source>
</evidence>
<dbReference type="InterPro" id="IPR023198">
    <property type="entry name" value="PGP-like_dom2"/>
</dbReference>
<dbReference type="PANTHER" id="PTHR43434">
    <property type="entry name" value="PHOSPHOGLYCOLATE PHOSPHATASE"/>
    <property type="match status" value="1"/>
</dbReference>
<dbReference type="Gene3D" id="1.10.150.240">
    <property type="entry name" value="Putative phosphatase, domain 2"/>
    <property type="match status" value="1"/>
</dbReference>
<evidence type="ECO:0000256" key="1">
    <source>
        <dbReference type="ARBA" id="ARBA00022801"/>
    </source>
</evidence>
<dbReference type="RefSeq" id="WP_132769306.1">
    <property type="nucleotide sequence ID" value="NZ_SMAB01000012.1"/>
</dbReference>
<dbReference type="InterPro" id="IPR006439">
    <property type="entry name" value="HAD-SF_hydro_IA"/>
</dbReference>
<dbReference type="EMBL" id="SMAB01000012">
    <property type="protein sequence ID" value="TCS81585.1"/>
    <property type="molecule type" value="Genomic_DNA"/>
</dbReference>
<accession>A0A4R3KER4</accession>
<dbReference type="InterPro" id="IPR050155">
    <property type="entry name" value="HAD-like_hydrolase_sf"/>
</dbReference>
<keyword evidence="1 3" id="KW-0378">Hydrolase</keyword>
<dbReference type="GO" id="GO:0006281">
    <property type="term" value="P:DNA repair"/>
    <property type="evidence" value="ECO:0007669"/>
    <property type="project" value="TreeGrafter"/>
</dbReference>
<dbReference type="AlphaFoldDB" id="A0A4R3KER4"/>
<organism evidence="3 4">
    <name type="scientific">Tepidibacillus fermentans</name>
    <dbReference type="NCBI Taxonomy" id="1281767"/>
    <lineage>
        <taxon>Bacteria</taxon>
        <taxon>Bacillati</taxon>
        <taxon>Bacillota</taxon>
        <taxon>Bacilli</taxon>
        <taxon>Bacillales</taxon>
        <taxon>Bacillaceae</taxon>
        <taxon>Tepidibacillus</taxon>
    </lineage>
</organism>
<gene>
    <name evidence="3" type="ORF">EDD72_11281</name>
</gene>
<sequence length="221" mass="24821">MAGIRAIIFDFDGTLFQTEQLAIPSFIKTFEQLKKDGYFIPILPSKQKMLGVIGMTLEKIWKELLPNLSKEAHEKANRYMLENELKGVKNGLGSLYPKVKETLKVLKESGYLLFIASNGLEFYVKNLANTFDIDHLFAQIYTAGEHQTKSKVDLVAKILKDYGIERAVMVGDRSSDIEAGKVNNLPTIGCDFGFADDHELIGADIKIQSFDQLPHAIHQIL</sequence>
<dbReference type="InterPro" id="IPR023214">
    <property type="entry name" value="HAD_sf"/>
</dbReference>